<dbReference type="PANTHER" id="PTHR10161:SF14">
    <property type="entry name" value="TARTRATE-RESISTANT ACID PHOSPHATASE TYPE 5"/>
    <property type="match status" value="1"/>
</dbReference>
<dbReference type="OrthoDB" id="411211at2759"/>
<evidence type="ECO:0000256" key="1">
    <source>
        <dbReference type="ARBA" id="ARBA00022729"/>
    </source>
</evidence>
<dbReference type="InterPro" id="IPR029052">
    <property type="entry name" value="Metallo-depent_PP-like"/>
</dbReference>
<accession>A0A1X0P1M9</accession>
<dbReference type="GeneID" id="39983753"/>
<protein>
    <submittedName>
        <fullName evidence="6">Putative tartrate-resistant acid phosphatase type 5</fullName>
    </submittedName>
</protein>
<dbReference type="GO" id="GO:0016787">
    <property type="term" value="F:hydrolase activity"/>
    <property type="evidence" value="ECO:0007669"/>
    <property type="project" value="UniProtKB-KW"/>
</dbReference>
<dbReference type="VEuPathDB" id="TriTrypDB:TM35_000081080"/>
<dbReference type="SUPFAM" id="SSF56300">
    <property type="entry name" value="Metallo-dependent phosphatases"/>
    <property type="match status" value="1"/>
</dbReference>
<feature type="region of interest" description="Disordered" evidence="3">
    <location>
        <begin position="64"/>
        <end position="89"/>
    </location>
</feature>
<proteinExistence type="predicted"/>
<gene>
    <name evidence="6" type="ORF">TM35_000081080</name>
</gene>
<keyword evidence="7" id="KW-1185">Reference proteome</keyword>
<dbReference type="InterPro" id="IPR004843">
    <property type="entry name" value="Calcineurin-like_PHP"/>
</dbReference>
<dbReference type="Pfam" id="PF00149">
    <property type="entry name" value="Metallophos"/>
    <property type="match status" value="1"/>
</dbReference>
<name>A0A1X0P1M9_9TRYP</name>
<keyword evidence="4" id="KW-0472">Membrane</keyword>
<sequence length="560" mass="63485">MPVFRLLRSSNRHDSEKSPNGLIAPGPFPAAFPPRRLLLFLFLLPIFAIAVIALLHFISATPPPTPQSMDTPSTTTATKTPVNTPQQLNSRGKKFWLSGSWGYILQAPKDCWPHPRFDSFAIACPLLRKETLPMVVTMEIMSLLTVKQVQCKSCTTQSSPKMDTETKFILNRTRRGRSGSRSVRLLEVILPPFSVSCQSEKNYQKNEWGFDTNGLNTSSCMIRFDLLVSLKKRLGLSPRPIPPICFAAIGDWGAPKPDQSMVIRQLKLLMRQYWVKFIVSTGDNFYPAGVRSLTDAQWADTFERPFSHKAFKRVPFLISAGNHDLLGKLSVLVEYSKTNPMWFFPAPYFGITIPLIKSCTETSDLKNKKDEGTEEDSSSCTADVMDVFVMNSYEDKTWDHQIKSGNDFFDARPFNDPKRHRWRLVLNHEALLSGSMHGVKMARNQVFRNRILPFISKHKIHAYLNGDDHLLEIHHLNGTDFITSGSGGGSTCYQSFERLSTTVWRPEIKRGMRGEGNRFVLGPTLHCTVPFSDSLTTTLYNVSAIHEEEVYIHDTIYDRK</sequence>
<dbReference type="EMBL" id="NBCO01000008">
    <property type="protein sequence ID" value="ORC90310.1"/>
    <property type="molecule type" value="Genomic_DNA"/>
</dbReference>
<evidence type="ECO:0000259" key="5">
    <source>
        <dbReference type="Pfam" id="PF00149"/>
    </source>
</evidence>
<keyword evidence="4" id="KW-0812">Transmembrane</keyword>
<feature type="compositionally biased region" description="Low complexity" evidence="3">
    <location>
        <begin position="71"/>
        <end position="85"/>
    </location>
</feature>
<dbReference type="Gene3D" id="3.60.21.10">
    <property type="match status" value="1"/>
</dbReference>
<evidence type="ECO:0000256" key="2">
    <source>
        <dbReference type="ARBA" id="ARBA00022801"/>
    </source>
</evidence>
<dbReference type="InterPro" id="IPR051558">
    <property type="entry name" value="Metallophosphoesterase_PAP"/>
</dbReference>
<feature type="domain" description="Calcineurin-like phosphoesterase" evidence="5">
    <location>
        <begin position="246"/>
        <end position="469"/>
    </location>
</feature>
<evidence type="ECO:0000313" key="6">
    <source>
        <dbReference type="EMBL" id="ORC90310.1"/>
    </source>
</evidence>
<reference evidence="6 7" key="1">
    <citation type="submission" date="2017-03" db="EMBL/GenBank/DDBJ databases">
        <title>An alternative strategy for trypanosome survival in the mammalian bloodstream revealed through genome and transcriptome analysis of the ubiquitous bovine parasite Trypanosoma (Megatrypanum) theileri.</title>
        <authorList>
            <person name="Kelly S."/>
            <person name="Ivens A."/>
            <person name="Mott A."/>
            <person name="O'Neill E."/>
            <person name="Emms D."/>
            <person name="Macleod O."/>
            <person name="Voorheis P."/>
            <person name="Matthews J."/>
            <person name="Matthews K."/>
            <person name="Carrington M."/>
        </authorList>
    </citation>
    <scope>NUCLEOTIDE SEQUENCE [LARGE SCALE GENOMIC DNA]</scope>
    <source>
        <strain evidence="6">Edinburgh</strain>
    </source>
</reference>
<evidence type="ECO:0000313" key="7">
    <source>
        <dbReference type="Proteomes" id="UP000192257"/>
    </source>
</evidence>
<keyword evidence="4" id="KW-1133">Transmembrane helix</keyword>
<comment type="caution">
    <text evidence="6">The sequence shown here is derived from an EMBL/GenBank/DDBJ whole genome shotgun (WGS) entry which is preliminary data.</text>
</comment>
<keyword evidence="1" id="KW-0732">Signal</keyword>
<evidence type="ECO:0000256" key="3">
    <source>
        <dbReference type="SAM" id="MobiDB-lite"/>
    </source>
</evidence>
<dbReference type="STRING" id="67003.A0A1X0P1M9"/>
<keyword evidence="2" id="KW-0378">Hydrolase</keyword>
<evidence type="ECO:0000256" key="4">
    <source>
        <dbReference type="SAM" id="Phobius"/>
    </source>
</evidence>
<feature type="transmembrane region" description="Helical" evidence="4">
    <location>
        <begin position="37"/>
        <end position="58"/>
    </location>
</feature>
<dbReference type="RefSeq" id="XP_028884376.1">
    <property type="nucleotide sequence ID" value="XM_029023973.1"/>
</dbReference>
<dbReference type="Proteomes" id="UP000192257">
    <property type="component" value="Unassembled WGS sequence"/>
</dbReference>
<dbReference type="PANTHER" id="PTHR10161">
    <property type="entry name" value="TARTRATE-RESISTANT ACID PHOSPHATASE TYPE 5"/>
    <property type="match status" value="1"/>
</dbReference>
<organism evidence="6 7">
    <name type="scientific">Trypanosoma theileri</name>
    <dbReference type="NCBI Taxonomy" id="67003"/>
    <lineage>
        <taxon>Eukaryota</taxon>
        <taxon>Discoba</taxon>
        <taxon>Euglenozoa</taxon>
        <taxon>Kinetoplastea</taxon>
        <taxon>Metakinetoplastina</taxon>
        <taxon>Trypanosomatida</taxon>
        <taxon>Trypanosomatidae</taxon>
        <taxon>Trypanosoma</taxon>
    </lineage>
</organism>
<dbReference type="AlphaFoldDB" id="A0A1X0P1M9"/>